<dbReference type="PANTHER" id="PTHR30426:SF0">
    <property type="entry name" value="4-HYDROXY-3-METHYLBUT-2-ENYL DIPHOSPHATE REDUCTASE"/>
    <property type="match status" value="1"/>
</dbReference>
<keyword evidence="5" id="KW-0560">Oxidoreductase</keyword>
<feature type="binding site" evidence="5">
    <location>
        <position position="97"/>
    </location>
    <ligand>
        <name>[4Fe-4S] cluster</name>
        <dbReference type="ChEBI" id="CHEBI:49883"/>
    </ligand>
</feature>
<comment type="catalytic activity">
    <reaction evidence="5">
        <text>isopentenyl diphosphate + 2 oxidized [2Fe-2S]-[ferredoxin] + H2O = (2E)-4-hydroxy-3-methylbut-2-enyl diphosphate + 2 reduced [2Fe-2S]-[ferredoxin] + 2 H(+)</text>
        <dbReference type="Rhea" id="RHEA:24488"/>
        <dbReference type="Rhea" id="RHEA-COMP:10000"/>
        <dbReference type="Rhea" id="RHEA-COMP:10001"/>
        <dbReference type="ChEBI" id="CHEBI:15377"/>
        <dbReference type="ChEBI" id="CHEBI:15378"/>
        <dbReference type="ChEBI" id="CHEBI:33737"/>
        <dbReference type="ChEBI" id="CHEBI:33738"/>
        <dbReference type="ChEBI" id="CHEBI:128753"/>
        <dbReference type="ChEBI" id="CHEBI:128769"/>
        <dbReference type="EC" id="1.17.7.4"/>
    </reaction>
</comment>
<dbReference type="UniPathway" id="UPA00059">
    <property type="reaction ID" value="UER00105"/>
</dbReference>
<feature type="binding site" evidence="5">
    <location>
        <position position="164"/>
    </location>
    <ligand>
        <name>(2E)-4-hydroxy-3-methylbut-2-enyl diphosphate</name>
        <dbReference type="ChEBI" id="CHEBI:128753"/>
    </ligand>
</feature>
<comment type="pathway">
    <text evidence="5">Isoprenoid biosynthesis; isopentenyl diphosphate biosynthesis via DXP pathway; isopentenyl diphosphate from 1-deoxy-D-xylulose 5-phosphate: step 6/6.</text>
</comment>
<keyword evidence="3 5" id="KW-0408">Iron</keyword>
<feature type="binding site" evidence="5">
    <location>
        <position position="222"/>
    </location>
    <ligand>
        <name>dimethylallyl diphosphate</name>
        <dbReference type="ChEBI" id="CHEBI:57623"/>
    </ligand>
</feature>
<comment type="function">
    <text evidence="5">Catalyzes the conversion of 1-hydroxy-2-methyl-2-(E)-butenyl 4-diphosphate (HMBPP) into a mixture of isopentenyl diphosphate (IPP) and dimethylallyl diphosphate (DMAPP). Acts in the terminal step of the DOXP/MEP pathway for isoprenoid precursor biosynthesis.</text>
</comment>
<feature type="active site" description="Proton donor" evidence="5">
    <location>
        <position position="127"/>
    </location>
</feature>
<evidence type="ECO:0000256" key="5">
    <source>
        <dbReference type="HAMAP-Rule" id="MF_00191"/>
    </source>
</evidence>
<keyword evidence="8" id="KW-1185">Reference proteome</keyword>
<keyword evidence="5" id="KW-0414">Isoprene biosynthesis</keyword>
<dbReference type="Gene3D" id="3.40.50.11270">
    <property type="match status" value="1"/>
</dbReference>
<dbReference type="EC" id="1.17.7.4" evidence="5"/>
<proteinExistence type="inferred from homology"/>
<evidence type="ECO:0000313" key="8">
    <source>
        <dbReference type="Proteomes" id="UP000184295"/>
    </source>
</evidence>
<feature type="binding site" evidence="5">
    <location>
        <position position="75"/>
    </location>
    <ligand>
        <name>(2E)-4-hydroxy-3-methylbut-2-enyl diphosphate</name>
        <dbReference type="ChEBI" id="CHEBI:128753"/>
    </ligand>
</feature>
<feature type="binding site" evidence="5">
    <location>
        <position position="125"/>
    </location>
    <ligand>
        <name>isopentenyl diphosphate</name>
        <dbReference type="ChEBI" id="CHEBI:128769"/>
    </ligand>
</feature>
<evidence type="ECO:0000256" key="3">
    <source>
        <dbReference type="ARBA" id="ARBA00023004"/>
    </source>
</evidence>
<dbReference type="EMBL" id="FQUL01000029">
    <property type="protein sequence ID" value="SHE84387.1"/>
    <property type="molecule type" value="Genomic_DNA"/>
</dbReference>
<dbReference type="GO" id="GO:0019288">
    <property type="term" value="P:isopentenyl diphosphate biosynthetic process, methylerythritol 4-phosphate pathway"/>
    <property type="evidence" value="ECO:0007669"/>
    <property type="project" value="UniProtKB-UniRule"/>
</dbReference>
<comment type="cofactor">
    <cofactor evidence="5">
        <name>[4Fe-4S] cluster</name>
        <dbReference type="ChEBI" id="CHEBI:49883"/>
    </cofactor>
    <text evidence="5">Binds 1 [4Fe-4S] cluster per subunit.</text>
</comment>
<accession>A0A1M4WTA5</accession>
<evidence type="ECO:0000256" key="4">
    <source>
        <dbReference type="ARBA" id="ARBA00023014"/>
    </source>
</evidence>
<keyword evidence="1 5" id="KW-0004">4Fe-4S</keyword>
<reference evidence="8" key="1">
    <citation type="submission" date="2016-11" db="EMBL/GenBank/DDBJ databases">
        <authorList>
            <person name="Varghese N."/>
            <person name="Submissions S."/>
        </authorList>
    </citation>
    <scope>NUCLEOTIDE SEQUENCE [LARGE SCALE GENOMIC DNA]</scope>
    <source>
        <strain evidence="8">DSM 19514</strain>
    </source>
</reference>
<dbReference type="AlphaFoldDB" id="A0A1M4WTA5"/>
<dbReference type="Proteomes" id="UP000184295">
    <property type="component" value="Unassembled WGS sequence"/>
</dbReference>
<dbReference type="HAMAP" id="MF_00191">
    <property type="entry name" value="IspH"/>
    <property type="match status" value="1"/>
</dbReference>
<organism evidence="7 8">
    <name type="scientific">Ferrithrix thermotolerans DSM 19514</name>
    <dbReference type="NCBI Taxonomy" id="1121881"/>
    <lineage>
        <taxon>Bacteria</taxon>
        <taxon>Bacillati</taxon>
        <taxon>Actinomycetota</taxon>
        <taxon>Acidimicrobiia</taxon>
        <taxon>Acidimicrobiales</taxon>
        <taxon>Acidimicrobiaceae</taxon>
        <taxon>Ferrithrix</taxon>
    </lineage>
</organism>
<feature type="binding site" evidence="5">
    <location>
        <position position="264"/>
    </location>
    <ligand>
        <name>(2E)-4-hydroxy-3-methylbut-2-enyl diphosphate</name>
        <dbReference type="ChEBI" id="CHEBI:128753"/>
    </ligand>
</feature>
<dbReference type="GO" id="GO:0050992">
    <property type="term" value="P:dimethylallyl diphosphate biosynthetic process"/>
    <property type="evidence" value="ECO:0007669"/>
    <property type="project" value="UniProtKB-UniRule"/>
</dbReference>
<feature type="binding site" evidence="5">
    <location>
        <position position="42"/>
    </location>
    <ligand>
        <name>(2E)-4-hydroxy-3-methylbut-2-enyl diphosphate</name>
        <dbReference type="ChEBI" id="CHEBI:128753"/>
    </ligand>
</feature>
<dbReference type="STRING" id="1121881.SAMN02745225_01774"/>
<feature type="binding site" evidence="5">
    <location>
        <position position="194"/>
    </location>
    <ligand>
        <name>[4Fe-4S] cluster</name>
        <dbReference type="ChEBI" id="CHEBI:49883"/>
    </ligand>
</feature>
<feature type="binding site" evidence="5">
    <location>
        <position position="13"/>
    </location>
    <ligand>
        <name>[4Fe-4S] cluster</name>
        <dbReference type="ChEBI" id="CHEBI:49883"/>
    </ligand>
</feature>
<feature type="binding site" evidence="5">
    <location>
        <position position="42"/>
    </location>
    <ligand>
        <name>isopentenyl diphosphate</name>
        <dbReference type="ChEBI" id="CHEBI:128769"/>
    </ligand>
</feature>
<name>A0A1M4WTA5_9ACTN</name>
<feature type="binding site" evidence="5">
    <location>
        <position position="224"/>
    </location>
    <ligand>
        <name>dimethylallyl diphosphate</name>
        <dbReference type="ChEBI" id="CHEBI:57623"/>
    </ligand>
</feature>
<gene>
    <name evidence="5" type="primary">ispH</name>
    <name evidence="7" type="ORF">SAMN02745225_01774</name>
</gene>
<feature type="binding site" evidence="5">
    <location>
        <position position="75"/>
    </location>
    <ligand>
        <name>isopentenyl diphosphate</name>
        <dbReference type="ChEBI" id="CHEBI:128769"/>
    </ligand>
</feature>
<feature type="binding site" evidence="5">
    <location>
        <position position="222"/>
    </location>
    <ligand>
        <name>isopentenyl diphosphate</name>
        <dbReference type="ChEBI" id="CHEBI:128769"/>
    </ligand>
</feature>
<feature type="binding site" evidence="5">
    <location>
        <position position="224"/>
    </location>
    <ligand>
        <name>isopentenyl diphosphate</name>
        <dbReference type="ChEBI" id="CHEBI:128769"/>
    </ligand>
</feature>
<feature type="binding site" evidence="5">
    <location>
        <position position="42"/>
    </location>
    <ligand>
        <name>dimethylallyl diphosphate</name>
        <dbReference type="ChEBI" id="CHEBI:57623"/>
    </ligand>
</feature>
<comment type="pathway">
    <text evidence="5">Isoprenoid biosynthesis; dimethylallyl diphosphate biosynthesis; dimethylallyl diphosphate from (2E)-4-hydroxy-3-methylbutenyl diphosphate: step 1/1.</text>
</comment>
<dbReference type="InterPro" id="IPR003451">
    <property type="entry name" value="LytB/IspH"/>
</dbReference>
<dbReference type="UniPathway" id="UPA00056">
    <property type="reaction ID" value="UER00097"/>
</dbReference>
<dbReference type="GO" id="GO:0051745">
    <property type="term" value="F:4-hydroxy-3-methylbut-2-enyl diphosphate reductase activity"/>
    <property type="evidence" value="ECO:0007669"/>
    <property type="project" value="UniProtKB-UniRule"/>
</dbReference>
<dbReference type="GO" id="GO:0051539">
    <property type="term" value="F:4 iron, 4 sulfur cluster binding"/>
    <property type="evidence" value="ECO:0007669"/>
    <property type="project" value="UniProtKB-UniRule"/>
</dbReference>
<dbReference type="PANTHER" id="PTHR30426">
    <property type="entry name" value="4-HYDROXY-3-METHYLBUT-2-ENYL DIPHOSPHATE REDUCTASE"/>
    <property type="match status" value="1"/>
</dbReference>
<feature type="binding site" evidence="5">
    <location>
        <position position="125"/>
    </location>
    <ligand>
        <name>dimethylallyl diphosphate</name>
        <dbReference type="ChEBI" id="CHEBI:57623"/>
    </ligand>
</feature>
<keyword evidence="2 5" id="KW-0479">Metal-binding</keyword>
<feature type="binding site" evidence="5">
    <location>
        <position position="223"/>
    </location>
    <ligand>
        <name>isopentenyl diphosphate</name>
        <dbReference type="ChEBI" id="CHEBI:128769"/>
    </ligand>
</feature>
<feature type="binding site" evidence="5">
    <location>
        <position position="224"/>
    </location>
    <ligand>
        <name>(2E)-4-hydroxy-3-methylbut-2-enyl diphosphate</name>
        <dbReference type="ChEBI" id="CHEBI:128753"/>
    </ligand>
</feature>
<dbReference type="NCBIfam" id="TIGR00216">
    <property type="entry name" value="ispH_lytB"/>
    <property type="match status" value="1"/>
</dbReference>
<dbReference type="Pfam" id="PF02401">
    <property type="entry name" value="LYTB"/>
    <property type="match status" value="1"/>
</dbReference>
<feature type="binding site" evidence="5">
    <location>
        <position position="223"/>
    </location>
    <ligand>
        <name>(2E)-4-hydroxy-3-methylbut-2-enyl diphosphate</name>
        <dbReference type="ChEBI" id="CHEBI:128753"/>
    </ligand>
</feature>
<feature type="region of interest" description="Disordered" evidence="6">
    <location>
        <begin position="323"/>
        <end position="343"/>
    </location>
</feature>
<dbReference type="CDD" id="cd13944">
    <property type="entry name" value="lytB_ispH"/>
    <property type="match status" value="1"/>
</dbReference>
<evidence type="ECO:0000256" key="1">
    <source>
        <dbReference type="ARBA" id="ARBA00022485"/>
    </source>
</evidence>
<sequence length="343" mass="37146">MTKVLLAEPRGFCAGVEKAIKALAWMVRVIEPPIYCYHEIVHNQVVVKRFEDLGVIFVDSIDEVPLGAPLMLSAHGTAPSVIEAAQERSPLVVNAVCPLVTKVHHEVKVRAQRGYEIIYVGHKGHDEAIGTSAVAPSVVHLIETVEDLENLEKFDHDVALVAQTTLAMDEWSEIREKAANTYPNLWMAPKSDLCFATTNRQSALKNIASRCSTVVVVGSPNSSNTVALTKVAKSCGVANVYRINSADELPEDIEGVVGVTAGASAPDELVEEVIAKLNPTDGYEVVVSTTEDEYFPPPPELRDLVRSLYKLLGFAFGVPPLDPGGPLSKDKETSASQVLERLT</sequence>
<comment type="catalytic activity">
    <reaction evidence="5">
        <text>dimethylallyl diphosphate + 2 oxidized [2Fe-2S]-[ferredoxin] + H2O = (2E)-4-hydroxy-3-methylbut-2-enyl diphosphate + 2 reduced [2Fe-2S]-[ferredoxin] + 2 H(+)</text>
        <dbReference type="Rhea" id="RHEA:24825"/>
        <dbReference type="Rhea" id="RHEA-COMP:10000"/>
        <dbReference type="Rhea" id="RHEA-COMP:10001"/>
        <dbReference type="ChEBI" id="CHEBI:15377"/>
        <dbReference type="ChEBI" id="CHEBI:15378"/>
        <dbReference type="ChEBI" id="CHEBI:33737"/>
        <dbReference type="ChEBI" id="CHEBI:33738"/>
        <dbReference type="ChEBI" id="CHEBI:57623"/>
        <dbReference type="ChEBI" id="CHEBI:128753"/>
        <dbReference type="EC" id="1.17.7.4"/>
    </reaction>
</comment>
<feature type="binding site" evidence="5">
    <location>
        <position position="75"/>
    </location>
    <ligand>
        <name>dimethylallyl diphosphate</name>
        <dbReference type="ChEBI" id="CHEBI:57623"/>
    </ligand>
</feature>
<feature type="binding site" evidence="5">
    <location>
        <position position="125"/>
    </location>
    <ligand>
        <name>(2E)-4-hydroxy-3-methylbut-2-enyl diphosphate</name>
        <dbReference type="ChEBI" id="CHEBI:128753"/>
    </ligand>
</feature>
<evidence type="ECO:0000256" key="6">
    <source>
        <dbReference type="SAM" id="MobiDB-lite"/>
    </source>
</evidence>
<feature type="binding site" evidence="5">
    <location>
        <position position="264"/>
    </location>
    <ligand>
        <name>isopentenyl diphosphate</name>
        <dbReference type="ChEBI" id="CHEBI:128769"/>
    </ligand>
</feature>
<keyword evidence="4 5" id="KW-0411">Iron-sulfur</keyword>
<evidence type="ECO:0000256" key="2">
    <source>
        <dbReference type="ARBA" id="ARBA00022723"/>
    </source>
</evidence>
<feature type="binding site" evidence="5">
    <location>
        <position position="222"/>
    </location>
    <ligand>
        <name>(2E)-4-hydroxy-3-methylbut-2-enyl diphosphate</name>
        <dbReference type="ChEBI" id="CHEBI:128753"/>
    </ligand>
</feature>
<dbReference type="Gene3D" id="3.40.1010.20">
    <property type="entry name" value="4-hydroxy-3-methylbut-2-enyl diphosphate reductase, catalytic domain"/>
    <property type="match status" value="2"/>
</dbReference>
<feature type="binding site" evidence="5">
    <location>
        <position position="264"/>
    </location>
    <ligand>
        <name>dimethylallyl diphosphate</name>
        <dbReference type="ChEBI" id="CHEBI:57623"/>
    </ligand>
</feature>
<dbReference type="GO" id="GO:0046872">
    <property type="term" value="F:metal ion binding"/>
    <property type="evidence" value="ECO:0007669"/>
    <property type="project" value="UniProtKB-KW"/>
</dbReference>
<comment type="similarity">
    <text evidence="5">Belongs to the IspH family.</text>
</comment>
<feature type="binding site" evidence="5">
    <location>
        <position position="223"/>
    </location>
    <ligand>
        <name>dimethylallyl diphosphate</name>
        <dbReference type="ChEBI" id="CHEBI:57623"/>
    </ligand>
</feature>
<dbReference type="GO" id="GO:0016114">
    <property type="term" value="P:terpenoid biosynthetic process"/>
    <property type="evidence" value="ECO:0007669"/>
    <property type="project" value="UniProtKB-UniRule"/>
</dbReference>
<protein>
    <recommendedName>
        <fullName evidence="5">4-hydroxy-3-methylbut-2-enyl diphosphate reductase</fullName>
        <shortName evidence="5">HMBPP reductase</shortName>
        <ecNumber evidence="5">1.17.7.4</ecNumber>
    </recommendedName>
</protein>
<evidence type="ECO:0000313" key="7">
    <source>
        <dbReference type="EMBL" id="SHE84387.1"/>
    </source>
</evidence>